<reference evidence="2" key="1">
    <citation type="submission" date="2025-08" db="UniProtKB">
        <authorList>
            <consortium name="RefSeq"/>
        </authorList>
    </citation>
    <scope>IDENTIFICATION</scope>
    <source>
        <tissue evidence="2">Whole insect</tissue>
    </source>
</reference>
<feature type="region of interest" description="Disordered" evidence="1">
    <location>
        <begin position="14"/>
        <end position="44"/>
    </location>
</feature>
<dbReference type="InParanoid" id="A0A6P7H0W6"/>
<feature type="compositionally biased region" description="Polar residues" evidence="1">
    <location>
        <begin position="52"/>
        <end position="67"/>
    </location>
</feature>
<gene>
    <name evidence="2" type="primary">LOC114344737</name>
</gene>
<evidence type="ECO:0000313" key="2">
    <source>
        <dbReference type="RefSeq" id="XP_028151363.1"/>
    </source>
</evidence>
<feature type="region of interest" description="Disordered" evidence="1">
    <location>
        <begin position="52"/>
        <end position="71"/>
    </location>
</feature>
<accession>A0A6P7H0W6</accession>
<evidence type="ECO:0000256" key="1">
    <source>
        <dbReference type="SAM" id="MobiDB-lite"/>
    </source>
</evidence>
<proteinExistence type="predicted"/>
<organism evidence="2">
    <name type="scientific">Diabrotica virgifera virgifera</name>
    <name type="common">western corn rootworm</name>
    <dbReference type="NCBI Taxonomy" id="50390"/>
    <lineage>
        <taxon>Eukaryota</taxon>
        <taxon>Metazoa</taxon>
        <taxon>Ecdysozoa</taxon>
        <taxon>Arthropoda</taxon>
        <taxon>Hexapoda</taxon>
        <taxon>Insecta</taxon>
        <taxon>Pterygota</taxon>
        <taxon>Neoptera</taxon>
        <taxon>Endopterygota</taxon>
        <taxon>Coleoptera</taxon>
        <taxon>Polyphaga</taxon>
        <taxon>Cucujiformia</taxon>
        <taxon>Chrysomeloidea</taxon>
        <taxon>Chrysomelidae</taxon>
        <taxon>Galerucinae</taxon>
        <taxon>Diabroticina</taxon>
        <taxon>Diabroticites</taxon>
        <taxon>Diabrotica</taxon>
    </lineage>
</organism>
<protein>
    <submittedName>
        <fullName evidence="2">Uncharacterized protein LOC114344737</fullName>
    </submittedName>
</protein>
<dbReference type="RefSeq" id="XP_028151363.1">
    <property type="nucleotide sequence ID" value="XM_028295562.1"/>
</dbReference>
<name>A0A6P7H0W6_DIAVI</name>
<sequence length="127" mass="14101">MLSKRELFKKNLKNAAFGTGTGSTQSNSPTHVGEREDISFANNGAEKSNYSIRNYEQPNNNDGQQSPDFLLPDNKSLLKGDLYLSSADDSDLDPTFSPTDTSSCESDDELYFQKGIIYFSSSIYFTI</sequence>
<dbReference type="AlphaFoldDB" id="A0A6P7H0W6"/>